<accession>F3KKR1</accession>
<dbReference type="Proteomes" id="UP000004348">
    <property type="component" value="Chromosome"/>
</dbReference>
<name>F3KKR1_9ARCH</name>
<comment type="caution">
    <text evidence="2">The sequence shown here is derived from an EMBL/GenBank/DDBJ whole genome shotgun (WGS) entry which is preliminary data.</text>
</comment>
<dbReference type="EMBL" id="AEGP01000040">
    <property type="protein sequence ID" value="EGG42070.1"/>
    <property type="molecule type" value="Genomic_DNA"/>
</dbReference>
<protein>
    <submittedName>
        <fullName evidence="2">Uncharacterized protein</fullName>
    </submittedName>
</protein>
<feature type="transmembrane region" description="Helical" evidence="1">
    <location>
        <begin position="60"/>
        <end position="83"/>
    </location>
</feature>
<keyword evidence="1" id="KW-0472">Membrane</keyword>
<dbReference type="STRING" id="886738.Nlim_1085"/>
<feature type="transmembrane region" description="Helical" evidence="1">
    <location>
        <begin position="135"/>
        <end position="153"/>
    </location>
</feature>
<evidence type="ECO:0000313" key="2">
    <source>
        <dbReference type="EMBL" id="EGG42070.1"/>
    </source>
</evidence>
<keyword evidence="1" id="KW-1133">Transmembrane helix</keyword>
<reference evidence="2" key="1">
    <citation type="journal article" date="2011" name="PLoS ONE">
        <title>Genome of a low-salinity ammonia-oxidizing archaeon determined by single-cell and metagenomic analysis.</title>
        <authorList>
            <person name="Blainey P.C."/>
            <person name="Mosier A.C."/>
            <person name="Potanina A."/>
            <person name="Francis C.A."/>
            <person name="Quake S.R."/>
        </authorList>
    </citation>
    <scope>NUCLEOTIDE SEQUENCE [LARGE SCALE GENOMIC DNA]</scope>
    <source>
        <strain evidence="2">SFB1</strain>
    </source>
</reference>
<keyword evidence="1" id="KW-0812">Transmembrane</keyword>
<evidence type="ECO:0000256" key="1">
    <source>
        <dbReference type="SAM" id="Phobius"/>
    </source>
</evidence>
<gene>
    <name evidence="2" type="ORF">Nlim_1085</name>
</gene>
<feature type="transmembrane region" description="Helical" evidence="1">
    <location>
        <begin position="33"/>
        <end position="54"/>
    </location>
</feature>
<proteinExistence type="predicted"/>
<sequence length="189" mass="21935">MTNSDWLANYYQRIQADSTLALGRRDSVTNWSYTVLAATIAAYVGFFGIGTSVIPLGRFGLIAGSLFVLIRFFFQSMVAYGYFLRARYLRTEIEKYWMDNNPTLEEIKQNIKKYDHGKTIPTTERNRFLGQVRSGFILILIIPIIPLVIEFSIEYSWKYFAVIAGLAVYVLFEIYNFVTYDQMKVFSKK</sequence>
<dbReference type="HOGENOM" id="CLU_1431585_0_0_2"/>
<dbReference type="AlphaFoldDB" id="F3KKR1"/>
<feature type="transmembrane region" description="Helical" evidence="1">
    <location>
        <begin position="159"/>
        <end position="178"/>
    </location>
</feature>
<organism evidence="2">
    <name type="scientific">Candidatus Nitrosarchaeum limnium SFB1</name>
    <dbReference type="NCBI Taxonomy" id="886738"/>
    <lineage>
        <taxon>Archaea</taxon>
        <taxon>Nitrososphaerota</taxon>
        <taxon>Nitrososphaeria</taxon>
        <taxon>Nitrosopumilales</taxon>
        <taxon>Nitrosopumilaceae</taxon>
        <taxon>Nitrosarchaeum</taxon>
    </lineage>
</organism>